<dbReference type="PIRSF" id="PIRSF000090">
    <property type="entry name" value="Beta-ETF"/>
    <property type="match status" value="1"/>
</dbReference>
<name>A0A917ZU25_9ACTN</name>
<dbReference type="Proteomes" id="UP000641932">
    <property type="component" value="Unassembled WGS sequence"/>
</dbReference>
<dbReference type="Gene3D" id="3.40.50.620">
    <property type="entry name" value="HUPs"/>
    <property type="match status" value="1"/>
</dbReference>
<dbReference type="SMART" id="SM00893">
    <property type="entry name" value="ETF"/>
    <property type="match status" value="1"/>
</dbReference>
<dbReference type="PANTHER" id="PTHR21294:SF8">
    <property type="entry name" value="ELECTRON TRANSFER FLAVOPROTEIN SUBUNIT BETA"/>
    <property type="match status" value="1"/>
</dbReference>
<dbReference type="EMBL" id="BMMS01000017">
    <property type="protein sequence ID" value="GGO91817.1"/>
    <property type="molecule type" value="Genomic_DNA"/>
</dbReference>
<dbReference type="PANTHER" id="PTHR21294">
    <property type="entry name" value="ELECTRON TRANSFER FLAVOPROTEIN BETA-SUBUNIT"/>
    <property type="match status" value="1"/>
</dbReference>
<evidence type="ECO:0000256" key="7">
    <source>
        <dbReference type="ARBA" id="ARBA00025649"/>
    </source>
</evidence>
<feature type="domain" description="Electron transfer flavoprotein alpha/beta-subunit N-terminal" evidence="8">
    <location>
        <begin position="24"/>
        <end position="214"/>
    </location>
</feature>
<dbReference type="RefSeq" id="WP_189133151.1">
    <property type="nucleotide sequence ID" value="NZ_BMMS01000017.1"/>
</dbReference>
<dbReference type="InterPro" id="IPR033948">
    <property type="entry name" value="ETF_beta_N"/>
</dbReference>
<gene>
    <name evidence="9" type="ORF">GCM10012280_40570</name>
</gene>
<dbReference type="CDD" id="cd01714">
    <property type="entry name" value="ETF_beta"/>
    <property type="match status" value="1"/>
</dbReference>
<keyword evidence="6" id="KW-0249">Electron transport</keyword>
<dbReference type="InterPro" id="IPR012255">
    <property type="entry name" value="ETF_b"/>
</dbReference>
<protein>
    <recommendedName>
        <fullName evidence="4">Electron transfer flavoprotein subunit beta</fullName>
    </recommendedName>
</protein>
<evidence type="ECO:0000256" key="2">
    <source>
        <dbReference type="ARBA" id="ARBA00007557"/>
    </source>
</evidence>
<keyword evidence="5" id="KW-0813">Transport</keyword>
<comment type="cofactor">
    <cofactor evidence="1">
        <name>FAD</name>
        <dbReference type="ChEBI" id="CHEBI:57692"/>
    </cofactor>
</comment>
<keyword evidence="10" id="KW-1185">Reference proteome</keyword>
<reference evidence="9" key="1">
    <citation type="journal article" date="2014" name="Int. J. Syst. Evol. Microbiol.">
        <title>Complete genome sequence of Corynebacterium casei LMG S-19264T (=DSM 44701T), isolated from a smear-ripened cheese.</title>
        <authorList>
            <consortium name="US DOE Joint Genome Institute (JGI-PGF)"/>
            <person name="Walter F."/>
            <person name="Albersmeier A."/>
            <person name="Kalinowski J."/>
            <person name="Ruckert C."/>
        </authorList>
    </citation>
    <scope>NUCLEOTIDE SEQUENCE</scope>
    <source>
        <strain evidence="9">CGMCC 4.7201</strain>
    </source>
</reference>
<evidence type="ECO:0000256" key="6">
    <source>
        <dbReference type="ARBA" id="ARBA00022982"/>
    </source>
</evidence>
<dbReference type="InterPro" id="IPR014730">
    <property type="entry name" value="ETF_a/b_N"/>
</dbReference>
<accession>A0A917ZU25</accession>
<organism evidence="9 10">
    <name type="scientific">Wenjunlia tyrosinilytica</name>
    <dbReference type="NCBI Taxonomy" id="1544741"/>
    <lineage>
        <taxon>Bacteria</taxon>
        <taxon>Bacillati</taxon>
        <taxon>Actinomycetota</taxon>
        <taxon>Actinomycetes</taxon>
        <taxon>Kitasatosporales</taxon>
        <taxon>Streptomycetaceae</taxon>
        <taxon>Wenjunlia</taxon>
    </lineage>
</organism>
<evidence type="ECO:0000313" key="10">
    <source>
        <dbReference type="Proteomes" id="UP000641932"/>
    </source>
</evidence>
<dbReference type="GO" id="GO:0005829">
    <property type="term" value="C:cytosol"/>
    <property type="evidence" value="ECO:0007669"/>
    <property type="project" value="TreeGrafter"/>
</dbReference>
<comment type="caution">
    <text evidence="9">The sequence shown here is derived from an EMBL/GenBank/DDBJ whole genome shotgun (WGS) entry which is preliminary data.</text>
</comment>
<dbReference type="GO" id="GO:0009055">
    <property type="term" value="F:electron transfer activity"/>
    <property type="evidence" value="ECO:0007669"/>
    <property type="project" value="InterPro"/>
</dbReference>
<comment type="similarity">
    <text evidence="2">Belongs to the ETF beta-subunit/FixA family.</text>
</comment>
<dbReference type="AlphaFoldDB" id="A0A917ZU25"/>
<sequence>MSFRLVVCVKYVPDATADRRFAQDTTTDRESVDGLLSELDEHAVEQALRLAEAIGDAEVTALTLGPDGAETALRKALAMGVDKAVHVQDDAVHGTDVMGTSAIVARALELTGYDLVVCGMASTDGAMGVLPALLAERLGVPQLTLLSEVGVEDGVVRGRRDGDAATEDLRAPLPAVVSVTDRSGEARYPSFKGVVAARKKPVRRLDLADLGIEPGTVGLRGAWTVVDHIAARPQRRAGAVVEDDGEGAGAGQLAAFLAAGAFI</sequence>
<evidence type="ECO:0000256" key="1">
    <source>
        <dbReference type="ARBA" id="ARBA00001974"/>
    </source>
</evidence>
<evidence type="ECO:0000259" key="8">
    <source>
        <dbReference type="SMART" id="SM00893"/>
    </source>
</evidence>
<comment type="subunit">
    <text evidence="3">Heterodimer of an alpha and a beta subunit.</text>
</comment>
<evidence type="ECO:0000256" key="4">
    <source>
        <dbReference type="ARBA" id="ARBA00016797"/>
    </source>
</evidence>
<comment type="function">
    <text evidence="7">The electron transfer flavoprotein serves as a specific electron acceptor for other dehydrogenases. It transfers the electrons to the main respiratory chain via ETF-ubiquinone oxidoreductase (ETF dehydrogenase).</text>
</comment>
<proteinExistence type="inferred from homology"/>
<evidence type="ECO:0000256" key="5">
    <source>
        <dbReference type="ARBA" id="ARBA00022448"/>
    </source>
</evidence>
<evidence type="ECO:0000256" key="3">
    <source>
        <dbReference type="ARBA" id="ARBA00011355"/>
    </source>
</evidence>
<evidence type="ECO:0000313" key="9">
    <source>
        <dbReference type="EMBL" id="GGO91817.1"/>
    </source>
</evidence>
<dbReference type="SUPFAM" id="SSF52402">
    <property type="entry name" value="Adenine nucleotide alpha hydrolases-like"/>
    <property type="match status" value="1"/>
</dbReference>
<dbReference type="InterPro" id="IPR014729">
    <property type="entry name" value="Rossmann-like_a/b/a_fold"/>
</dbReference>
<reference evidence="9" key="2">
    <citation type="submission" date="2020-09" db="EMBL/GenBank/DDBJ databases">
        <authorList>
            <person name="Sun Q."/>
            <person name="Zhou Y."/>
        </authorList>
    </citation>
    <scope>NUCLEOTIDE SEQUENCE</scope>
    <source>
        <strain evidence="9">CGMCC 4.7201</strain>
    </source>
</reference>
<dbReference type="Pfam" id="PF01012">
    <property type="entry name" value="ETF"/>
    <property type="match status" value="1"/>
</dbReference>